<evidence type="ECO:0000313" key="2">
    <source>
        <dbReference type="Proteomes" id="UP000192478"/>
    </source>
</evidence>
<dbReference type="EMBL" id="CP020559">
    <property type="protein sequence ID" value="ARE87093.1"/>
    <property type="molecule type" value="Genomic_DNA"/>
</dbReference>
<protein>
    <submittedName>
        <fullName evidence="1">Uncharacterized protein</fullName>
    </submittedName>
</protein>
<reference evidence="1 2" key="1">
    <citation type="submission" date="2017-03" db="EMBL/GenBank/DDBJ databases">
        <title>Complete sequence of Clostridium formicaceticum DSM 92.</title>
        <authorList>
            <person name="Poehlein A."/>
            <person name="Karl M."/>
            <person name="Bengelsdorf F.R."/>
            <person name="Duerre P."/>
            <person name="Daniel R."/>
        </authorList>
    </citation>
    <scope>NUCLEOTIDE SEQUENCE [LARGE SCALE GENOMIC DNA]</scope>
    <source>
        <strain evidence="1 2">DSM 92</strain>
    </source>
</reference>
<dbReference type="RefSeq" id="WP_156778779.1">
    <property type="nucleotide sequence ID" value="NZ_CP017603.1"/>
</dbReference>
<name>A0AAC9RKR7_9CLOT</name>
<dbReference type="AlphaFoldDB" id="A0AAC9RKR7"/>
<gene>
    <name evidence="1" type="ORF">CLFO_14790</name>
</gene>
<accession>A0AAC9RKR7</accession>
<proteinExistence type="predicted"/>
<dbReference type="Proteomes" id="UP000192478">
    <property type="component" value="Chromosome"/>
</dbReference>
<organism evidence="1 2">
    <name type="scientific">Clostridium formicaceticum</name>
    <dbReference type="NCBI Taxonomy" id="1497"/>
    <lineage>
        <taxon>Bacteria</taxon>
        <taxon>Bacillati</taxon>
        <taxon>Bacillota</taxon>
        <taxon>Clostridia</taxon>
        <taxon>Eubacteriales</taxon>
        <taxon>Clostridiaceae</taxon>
        <taxon>Clostridium</taxon>
    </lineage>
</organism>
<evidence type="ECO:0000313" key="1">
    <source>
        <dbReference type="EMBL" id="ARE87093.1"/>
    </source>
</evidence>
<sequence length="54" mass="6069">MSQVSKSCGGCNFFNKGQLVPTIGKCFITGETKKANEYCTKTEYYRPKDQEATH</sequence>